<evidence type="ECO:0000313" key="2">
    <source>
        <dbReference type="Proteomes" id="UP000028582"/>
    </source>
</evidence>
<organism evidence="1 2">
    <name type="scientific">Phytophthora nicotianae P1976</name>
    <dbReference type="NCBI Taxonomy" id="1317066"/>
    <lineage>
        <taxon>Eukaryota</taxon>
        <taxon>Sar</taxon>
        <taxon>Stramenopiles</taxon>
        <taxon>Oomycota</taxon>
        <taxon>Peronosporomycetes</taxon>
        <taxon>Peronosporales</taxon>
        <taxon>Peronosporaceae</taxon>
        <taxon>Phytophthora</taxon>
    </lineage>
</organism>
<comment type="caution">
    <text evidence="1">The sequence shown here is derived from an EMBL/GenBank/DDBJ whole genome shotgun (WGS) entry which is preliminary data.</text>
</comment>
<protein>
    <submittedName>
        <fullName evidence="1">Uncharacterized protein</fullName>
    </submittedName>
</protein>
<gene>
    <name evidence="1" type="ORF">F444_07627</name>
</gene>
<name>A0A081AE33_PHYNI</name>
<proteinExistence type="predicted"/>
<evidence type="ECO:0000313" key="1">
    <source>
        <dbReference type="EMBL" id="ETO77144.1"/>
    </source>
</evidence>
<dbReference type="AlphaFoldDB" id="A0A081AE33"/>
<dbReference type="Proteomes" id="UP000028582">
    <property type="component" value="Unassembled WGS sequence"/>
</dbReference>
<accession>A0A081AE33</accession>
<dbReference type="EMBL" id="ANJA01001454">
    <property type="protein sequence ID" value="ETO77144.1"/>
    <property type="molecule type" value="Genomic_DNA"/>
</dbReference>
<sequence>MPDSEHTACCRSSRGCSILGPRNGHPEGGDGDSSLSVDGQRGLLCPLCLCCGSASSMASIRLRHDWRRHGRPETSSEPAADALCASRQRLRIRWRNCWMRSHKKLPLSEGESEESNGRGMEYMAFGRLWLV</sequence>
<reference evidence="1 2" key="1">
    <citation type="submission" date="2013-11" db="EMBL/GenBank/DDBJ databases">
        <title>The Genome Sequence of Phytophthora parasitica P1976.</title>
        <authorList>
            <consortium name="The Broad Institute Genomics Platform"/>
            <person name="Russ C."/>
            <person name="Tyler B."/>
            <person name="Panabieres F."/>
            <person name="Shan W."/>
            <person name="Tripathy S."/>
            <person name="Grunwald N."/>
            <person name="Machado M."/>
            <person name="Johnson C.S."/>
            <person name="Walker B."/>
            <person name="Young S."/>
            <person name="Zeng Q."/>
            <person name="Gargeya S."/>
            <person name="Fitzgerald M."/>
            <person name="Haas B."/>
            <person name="Abouelleil A."/>
            <person name="Allen A.W."/>
            <person name="Alvarado L."/>
            <person name="Arachchi H.M."/>
            <person name="Berlin A.M."/>
            <person name="Chapman S.B."/>
            <person name="Gainer-Dewar J."/>
            <person name="Goldberg J."/>
            <person name="Griggs A."/>
            <person name="Gujja S."/>
            <person name="Hansen M."/>
            <person name="Howarth C."/>
            <person name="Imamovic A."/>
            <person name="Ireland A."/>
            <person name="Larimer J."/>
            <person name="McCowan C."/>
            <person name="Murphy C."/>
            <person name="Pearson M."/>
            <person name="Poon T.W."/>
            <person name="Priest M."/>
            <person name="Roberts A."/>
            <person name="Saif S."/>
            <person name="Shea T."/>
            <person name="Sisk P."/>
            <person name="Sykes S."/>
            <person name="Wortman J."/>
            <person name="Nusbaum C."/>
            <person name="Birren B."/>
        </authorList>
    </citation>
    <scope>NUCLEOTIDE SEQUENCE [LARGE SCALE GENOMIC DNA]</scope>
    <source>
        <strain evidence="1 2">P1976</strain>
    </source>
</reference>